<sequence length="167" mass="17759">MSQITSSITVQFDSSQQGFLSAEIDSRPDGLNRGRSQFKPGDVVWLLVYASPLVTYGMPILSEGSILRGTDQIITQSDVINLQNTAESKLSKPASSALVVQWYGNNLGAMTLGDDKMSISTERAGVAVAKVKYSAKAQSWGIQSPPSSGGEKNFSIGVLIIGSVKDD</sequence>
<dbReference type="RefSeq" id="WP_380189811.1">
    <property type="nucleotide sequence ID" value="NZ_JBHTBQ010000044.1"/>
</dbReference>
<organism evidence="1 2">
    <name type="scientific">Iodobacter arcticus</name>
    <dbReference type="NCBI Taxonomy" id="590593"/>
    <lineage>
        <taxon>Bacteria</taxon>
        <taxon>Pseudomonadati</taxon>
        <taxon>Pseudomonadota</taxon>
        <taxon>Betaproteobacteria</taxon>
        <taxon>Neisseriales</taxon>
        <taxon>Chitinibacteraceae</taxon>
        <taxon>Iodobacter</taxon>
    </lineage>
</organism>
<reference evidence="2" key="1">
    <citation type="journal article" date="2019" name="Int. J. Syst. Evol. Microbiol.">
        <title>The Global Catalogue of Microorganisms (GCM) 10K type strain sequencing project: providing services to taxonomists for standard genome sequencing and annotation.</title>
        <authorList>
            <consortium name="The Broad Institute Genomics Platform"/>
            <consortium name="The Broad Institute Genome Sequencing Center for Infectious Disease"/>
            <person name="Wu L."/>
            <person name="Ma J."/>
        </authorList>
    </citation>
    <scope>NUCLEOTIDE SEQUENCE [LARGE SCALE GENOMIC DNA]</scope>
    <source>
        <strain evidence="2">CCUG 62945</strain>
    </source>
</reference>
<name>A0ABW2R6L0_9NEIS</name>
<dbReference type="Proteomes" id="UP001596473">
    <property type="component" value="Unassembled WGS sequence"/>
</dbReference>
<protein>
    <submittedName>
        <fullName evidence="1">Uncharacterized protein</fullName>
    </submittedName>
</protein>
<evidence type="ECO:0000313" key="1">
    <source>
        <dbReference type="EMBL" id="MFC7422047.1"/>
    </source>
</evidence>
<dbReference type="EMBL" id="JBHTBQ010000044">
    <property type="protein sequence ID" value="MFC7422047.1"/>
    <property type="molecule type" value="Genomic_DNA"/>
</dbReference>
<evidence type="ECO:0000313" key="2">
    <source>
        <dbReference type="Proteomes" id="UP001596473"/>
    </source>
</evidence>
<keyword evidence="2" id="KW-1185">Reference proteome</keyword>
<comment type="caution">
    <text evidence="1">The sequence shown here is derived from an EMBL/GenBank/DDBJ whole genome shotgun (WGS) entry which is preliminary data.</text>
</comment>
<proteinExistence type="predicted"/>
<gene>
    <name evidence="1" type="ORF">ACFQNF_19495</name>
</gene>
<accession>A0ABW2R6L0</accession>